<dbReference type="AlphaFoldDB" id="S2W0J1"/>
<dbReference type="OrthoDB" id="528320at2"/>
<keyword evidence="8" id="KW-1185">Reference proteome</keyword>
<dbReference type="STRING" id="883161.HMPREF9306_01340"/>
<feature type="transmembrane region" description="Helical" evidence="6">
    <location>
        <begin position="43"/>
        <end position="61"/>
    </location>
</feature>
<dbReference type="RefSeq" id="WP_016456168.1">
    <property type="nucleotide sequence ID" value="NZ_KE150269.1"/>
</dbReference>
<dbReference type="PANTHER" id="PTHR43701">
    <property type="entry name" value="MEMBRANE TRANSPORTER PROTEIN MJ0441-RELATED"/>
    <property type="match status" value="1"/>
</dbReference>
<feature type="transmembrane region" description="Helical" evidence="6">
    <location>
        <begin position="7"/>
        <end position="37"/>
    </location>
</feature>
<comment type="caution">
    <text evidence="7">The sequence shown here is derived from an EMBL/GenBank/DDBJ whole genome shotgun (WGS) entry which is preliminary data.</text>
</comment>
<comment type="similarity">
    <text evidence="2 6">Belongs to the 4-toluene sulfonate uptake permease (TSUP) (TC 2.A.102) family.</text>
</comment>
<keyword evidence="5 6" id="KW-0472">Membrane</keyword>
<evidence type="ECO:0000256" key="4">
    <source>
        <dbReference type="ARBA" id="ARBA00022989"/>
    </source>
</evidence>
<feature type="transmembrane region" description="Helical" evidence="6">
    <location>
        <begin position="205"/>
        <end position="225"/>
    </location>
</feature>
<dbReference type="HOGENOM" id="CLU_045498_5_0_11"/>
<evidence type="ECO:0000256" key="6">
    <source>
        <dbReference type="RuleBase" id="RU363041"/>
    </source>
</evidence>
<dbReference type="PANTHER" id="PTHR43701:SF2">
    <property type="entry name" value="MEMBRANE TRANSPORTER PROTEIN YJNA-RELATED"/>
    <property type="match status" value="1"/>
</dbReference>
<dbReference type="Pfam" id="PF01925">
    <property type="entry name" value="TauE"/>
    <property type="match status" value="1"/>
</dbReference>
<evidence type="ECO:0000256" key="2">
    <source>
        <dbReference type="ARBA" id="ARBA00009142"/>
    </source>
</evidence>
<accession>S2W0J1</accession>
<evidence type="ECO:0000313" key="7">
    <source>
        <dbReference type="EMBL" id="EPD32641.1"/>
    </source>
</evidence>
<keyword evidence="6" id="KW-1003">Cell membrane</keyword>
<gene>
    <name evidence="7" type="ORF">HMPREF9306_01340</name>
</gene>
<comment type="subcellular location">
    <subcellularLocation>
        <location evidence="6">Cell membrane</location>
        <topology evidence="6">Multi-pass membrane protein</topology>
    </subcellularLocation>
    <subcellularLocation>
        <location evidence="1">Membrane</location>
        <topology evidence="1">Multi-pass membrane protein</topology>
    </subcellularLocation>
</comment>
<dbReference type="Proteomes" id="UP000014417">
    <property type="component" value="Unassembled WGS sequence"/>
</dbReference>
<feature type="transmembrane region" description="Helical" evidence="6">
    <location>
        <begin position="98"/>
        <end position="115"/>
    </location>
</feature>
<name>S2W0J1_9ACTN</name>
<dbReference type="GO" id="GO:0005886">
    <property type="term" value="C:plasma membrane"/>
    <property type="evidence" value="ECO:0007669"/>
    <property type="project" value="UniProtKB-SubCell"/>
</dbReference>
<evidence type="ECO:0000313" key="8">
    <source>
        <dbReference type="Proteomes" id="UP000014417"/>
    </source>
</evidence>
<keyword evidence="4 6" id="KW-1133">Transmembrane helix</keyword>
<evidence type="ECO:0000256" key="1">
    <source>
        <dbReference type="ARBA" id="ARBA00004141"/>
    </source>
</evidence>
<dbReference type="InterPro" id="IPR051598">
    <property type="entry name" value="TSUP/Inactive_protease-like"/>
</dbReference>
<dbReference type="EMBL" id="AGZR01000008">
    <property type="protein sequence ID" value="EPD32641.1"/>
    <property type="molecule type" value="Genomic_DNA"/>
</dbReference>
<feature type="transmembrane region" description="Helical" evidence="6">
    <location>
        <begin position="237"/>
        <end position="254"/>
    </location>
</feature>
<feature type="transmembrane region" description="Helical" evidence="6">
    <location>
        <begin position="182"/>
        <end position="199"/>
    </location>
</feature>
<reference evidence="7 8" key="1">
    <citation type="submission" date="2013-04" db="EMBL/GenBank/DDBJ databases">
        <title>The Genome Sequence of Propionimicrobium lymphophilum ACS-093-V-SCH5.</title>
        <authorList>
            <consortium name="The Broad Institute Genomics Platform"/>
            <person name="Earl A."/>
            <person name="Ward D."/>
            <person name="Feldgarden M."/>
            <person name="Gevers D."/>
            <person name="Saerens B."/>
            <person name="Vaneechoutte M."/>
            <person name="Walker B."/>
            <person name="Young S."/>
            <person name="Zeng Q."/>
            <person name="Gargeya S."/>
            <person name="Fitzgerald M."/>
            <person name="Haas B."/>
            <person name="Abouelleil A."/>
            <person name="Allen A.W."/>
            <person name="Alvarado L."/>
            <person name="Arachchi H.M."/>
            <person name="Berlin A.M."/>
            <person name="Chapman S.B."/>
            <person name="Gainer-Dewar J."/>
            <person name="Goldberg J."/>
            <person name="Griggs A."/>
            <person name="Gujja S."/>
            <person name="Hansen M."/>
            <person name="Howarth C."/>
            <person name="Imamovic A."/>
            <person name="Ireland A."/>
            <person name="Larimer J."/>
            <person name="McCowan C."/>
            <person name="Murphy C."/>
            <person name="Pearson M."/>
            <person name="Poon T.W."/>
            <person name="Priest M."/>
            <person name="Roberts A."/>
            <person name="Saif S."/>
            <person name="Shea T."/>
            <person name="Sisk P."/>
            <person name="Sykes S."/>
            <person name="Wortman J."/>
            <person name="Nusbaum C."/>
            <person name="Birren B."/>
        </authorList>
    </citation>
    <scope>NUCLEOTIDE SEQUENCE [LARGE SCALE GENOMIC DNA]</scope>
    <source>
        <strain evidence="7 8">ACS-093-V-SCH5</strain>
    </source>
</reference>
<organism evidence="7 8">
    <name type="scientific">Propionimicrobium lymphophilum ACS-093-V-SCH5</name>
    <dbReference type="NCBI Taxonomy" id="883161"/>
    <lineage>
        <taxon>Bacteria</taxon>
        <taxon>Bacillati</taxon>
        <taxon>Actinomycetota</taxon>
        <taxon>Actinomycetes</taxon>
        <taxon>Propionibacteriales</taxon>
        <taxon>Propionibacteriaceae</taxon>
        <taxon>Propionimicrobium</taxon>
    </lineage>
</organism>
<dbReference type="PATRIC" id="fig|883161.3.peg.1334"/>
<evidence type="ECO:0000256" key="5">
    <source>
        <dbReference type="ARBA" id="ARBA00023136"/>
    </source>
</evidence>
<feature type="transmembrane region" description="Helical" evidence="6">
    <location>
        <begin position="136"/>
        <end position="153"/>
    </location>
</feature>
<keyword evidence="3 6" id="KW-0812">Transmembrane</keyword>
<dbReference type="InterPro" id="IPR002781">
    <property type="entry name" value="TM_pro_TauE-like"/>
</dbReference>
<proteinExistence type="inferred from homology"/>
<protein>
    <recommendedName>
        <fullName evidence="6">Probable membrane transporter protein</fullName>
    </recommendedName>
</protein>
<evidence type="ECO:0000256" key="3">
    <source>
        <dbReference type="ARBA" id="ARBA00022692"/>
    </source>
</evidence>
<sequence>MSIIFALIIGLLIGLVVGALGAGGGILSIPALVFLLGQPPHEASVGSLIIVGTTSLISLIPRSMDNQVRWKEGITFGALSTVATFFGSRLSLLVSANLLMLALGILLAVVGIILFRSTFKNKKPADDSLKGKAKKSVLALIACASLTGLLTGFFGVGGGFVVVPMLILALGFNIRDASGTSLLVMVISSATGLISRIGADFTMEWPIIIAFALASMVGGLVGAPASRKVKENILTRIFALLLLGVSTGTLYSVLT</sequence>